<dbReference type="STRING" id="1198245.SAMN05444858_12357"/>
<reference evidence="2 3" key="1">
    <citation type="submission" date="2017-01" db="EMBL/GenBank/DDBJ databases">
        <authorList>
            <person name="Mah S.A."/>
            <person name="Swanson W.J."/>
            <person name="Moy G.W."/>
            <person name="Vacquier V.D."/>
        </authorList>
    </citation>
    <scope>NUCLEOTIDE SEQUENCE [LARGE SCALE GENOMIC DNA]</scope>
    <source>
        <strain evidence="2 3">DSM 45758</strain>
    </source>
</reference>
<dbReference type="RefSeq" id="WP_139338142.1">
    <property type="nucleotide sequence ID" value="NZ_FTNF01000023.1"/>
</dbReference>
<dbReference type="Proteomes" id="UP000186004">
    <property type="component" value="Unassembled WGS sequence"/>
</dbReference>
<keyword evidence="1" id="KW-0812">Transmembrane</keyword>
<protein>
    <submittedName>
        <fullName evidence="2">Uncharacterized protein</fullName>
    </submittedName>
</protein>
<sequence length="145" mass="15169">MVNPQNSEDSGPFTLEIPCCLLLCASPIDGLRTENRQSSKDGGRRLRDSATWHVHSRVGGGAAGSAAEPRAALAPDTLSGVFITVTLRNVGTAAIVVGLLIAMLTLGTTTDRPFILAWLFVVIGLGLRLEAAIRGRNGPDRGAGH</sequence>
<dbReference type="OrthoDB" id="3543779at2"/>
<feature type="transmembrane region" description="Helical" evidence="1">
    <location>
        <begin position="90"/>
        <end position="108"/>
    </location>
</feature>
<gene>
    <name evidence="2" type="ORF">SAMN05444858_12357</name>
</gene>
<evidence type="ECO:0000313" key="3">
    <source>
        <dbReference type="Proteomes" id="UP000186004"/>
    </source>
</evidence>
<dbReference type="EMBL" id="FTNF01000023">
    <property type="protein sequence ID" value="SIR87223.1"/>
    <property type="molecule type" value="Genomic_DNA"/>
</dbReference>
<organism evidence="2 3">
    <name type="scientific">Micromonospora avicenniae</name>
    <dbReference type="NCBI Taxonomy" id="1198245"/>
    <lineage>
        <taxon>Bacteria</taxon>
        <taxon>Bacillati</taxon>
        <taxon>Actinomycetota</taxon>
        <taxon>Actinomycetes</taxon>
        <taxon>Micromonosporales</taxon>
        <taxon>Micromonosporaceae</taxon>
        <taxon>Micromonospora</taxon>
    </lineage>
</organism>
<evidence type="ECO:0000313" key="2">
    <source>
        <dbReference type="EMBL" id="SIR87223.1"/>
    </source>
</evidence>
<evidence type="ECO:0000256" key="1">
    <source>
        <dbReference type="SAM" id="Phobius"/>
    </source>
</evidence>
<feature type="transmembrane region" description="Helical" evidence="1">
    <location>
        <begin position="114"/>
        <end position="131"/>
    </location>
</feature>
<dbReference type="AlphaFoldDB" id="A0A1N7EGD8"/>
<name>A0A1N7EGD8_9ACTN</name>
<proteinExistence type="predicted"/>
<keyword evidence="1" id="KW-0472">Membrane</keyword>
<keyword evidence="3" id="KW-1185">Reference proteome</keyword>
<keyword evidence="1" id="KW-1133">Transmembrane helix</keyword>
<accession>A0A1N7EGD8</accession>